<evidence type="ECO:0000259" key="1">
    <source>
        <dbReference type="Pfam" id="PF12696"/>
    </source>
</evidence>
<dbReference type="Gene3D" id="3.40.50.300">
    <property type="entry name" value="P-loop containing nucleotide triphosphate hydrolases"/>
    <property type="match status" value="1"/>
</dbReference>
<dbReference type="Pfam" id="PF12696">
    <property type="entry name" value="TraG-D_C"/>
    <property type="match status" value="1"/>
</dbReference>
<reference evidence="2 3" key="1">
    <citation type="submission" date="2019-05" db="EMBL/GenBank/DDBJ databases">
        <authorList>
            <consortium name="Science for Life Laboratories"/>
        </authorList>
    </citation>
    <scope>NUCLEOTIDE SEQUENCE [LARGE SCALE GENOMIC DNA]</scope>
    <source>
        <strain evidence="2">Soil9</strain>
    </source>
</reference>
<dbReference type="RefSeq" id="WP_162666638.1">
    <property type="nucleotide sequence ID" value="NZ_LR593886.1"/>
</dbReference>
<dbReference type="Proteomes" id="UP000464178">
    <property type="component" value="Chromosome"/>
</dbReference>
<feature type="domain" description="TraD/TraG TraM recognition site" evidence="1">
    <location>
        <begin position="321"/>
        <end position="452"/>
    </location>
</feature>
<accession>A0A6P2CU50</accession>
<dbReference type="InterPro" id="IPR027417">
    <property type="entry name" value="P-loop_NTPase"/>
</dbReference>
<keyword evidence="3" id="KW-1185">Reference proteome</keyword>
<name>A0A6P2CU50_9BACT</name>
<proteinExistence type="predicted"/>
<dbReference type="AlphaFoldDB" id="A0A6P2CU50"/>
<gene>
    <name evidence="2" type="ORF">SOIL9_60390</name>
</gene>
<organism evidence="2 3">
    <name type="scientific">Gemmata massiliana</name>
    <dbReference type="NCBI Taxonomy" id="1210884"/>
    <lineage>
        <taxon>Bacteria</taxon>
        <taxon>Pseudomonadati</taxon>
        <taxon>Planctomycetota</taxon>
        <taxon>Planctomycetia</taxon>
        <taxon>Gemmatales</taxon>
        <taxon>Gemmataceae</taxon>
        <taxon>Gemmata</taxon>
    </lineage>
</organism>
<sequence length="489" mass="52662">MNWFPWFSRPRRPARPADELDAVVFERPDAAWRARDLVQGVFITGATGSGKTSGPLRALLETALVRGYGAMVFSAKPGEAGEHVRLARACGRGADVVLVDREARHRVNLCAALDNPRADVSTRAALIAGGIGTLMEVAGRGGARAGAEGDKFWKQSADRALQNIVLILLIAGLPVTPAAVMQILQSLPTSPRALTSAWFRAGACYQALQAAHAHRADHEPEYRAAKDWALLEMATLSPKTKSVVVATLTGTLDAASRGVVARIIASDTTLDLGAALRANRVVLCDFSYPEWMDTARFLYAALKHLVQLEALRRPVTPGTKPFLIVSDEYQNICSEHDFLYASMSRSCRCPLVVCTQGHESLHAVFPGDNGRSKVQTLIGNLVSKFYCLPTPTTASELCEALGRRRVFLSNASTQAGGYESPFDLLVPGPSRASGGVSETFESVLHPADLARMRTGGPGHNFTVDALLVQSGRVFGTGFCFTPWSFSQRS</sequence>
<evidence type="ECO:0000313" key="2">
    <source>
        <dbReference type="EMBL" id="VTR91675.1"/>
    </source>
</evidence>
<dbReference type="EMBL" id="LR593886">
    <property type="protein sequence ID" value="VTR91675.1"/>
    <property type="molecule type" value="Genomic_DNA"/>
</dbReference>
<dbReference type="KEGG" id="gms:SOIL9_60390"/>
<dbReference type="InterPro" id="IPR032689">
    <property type="entry name" value="TraG-D_C"/>
</dbReference>
<dbReference type="SUPFAM" id="SSF52540">
    <property type="entry name" value="P-loop containing nucleoside triphosphate hydrolases"/>
    <property type="match status" value="1"/>
</dbReference>
<evidence type="ECO:0000313" key="3">
    <source>
        <dbReference type="Proteomes" id="UP000464178"/>
    </source>
</evidence>
<protein>
    <recommendedName>
        <fullName evidence="1">TraD/TraG TraM recognition site domain-containing protein</fullName>
    </recommendedName>
</protein>